<protein>
    <submittedName>
        <fullName evidence="1">Uncharacterized protein</fullName>
    </submittedName>
</protein>
<proteinExistence type="predicted"/>
<reference evidence="1 2" key="1">
    <citation type="journal article" date="2016" name="Nat. Commun.">
        <title>Thousands of microbial genomes shed light on interconnected biogeochemical processes in an aquifer system.</title>
        <authorList>
            <person name="Anantharaman K."/>
            <person name="Brown C.T."/>
            <person name="Hug L.A."/>
            <person name="Sharon I."/>
            <person name="Castelle C.J."/>
            <person name="Probst A.J."/>
            <person name="Thomas B.C."/>
            <person name="Singh A."/>
            <person name="Wilkins M.J."/>
            <person name="Karaoz U."/>
            <person name="Brodie E.L."/>
            <person name="Williams K.H."/>
            <person name="Hubbard S.S."/>
            <person name="Banfield J.F."/>
        </authorList>
    </citation>
    <scope>NUCLEOTIDE SEQUENCE [LARGE SCALE GENOMIC DNA]</scope>
</reference>
<accession>A0A1F4U7R9</accession>
<dbReference type="EMBL" id="MEUJ01000002">
    <property type="protein sequence ID" value="OGC40870.1"/>
    <property type="molecule type" value="Genomic_DNA"/>
</dbReference>
<dbReference type="Proteomes" id="UP000179242">
    <property type="component" value="Unassembled WGS sequence"/>
</dbReference>
<comment type="caution">
    <text evidence="1">The sequence shown here is derived from an EMBL/GenBank/DDBJ whole genome shotgun (WGS) entry which is preliminary data.</text>
</comment>
<dbReference type="AlphaFoldDB" id="A0A1F4U7R9"/>
<gene>
    <name evidence="1" type="ORF">A2438_01070</name>
</gene>
<organism evidence="1 2">
    <name type="scientific">candidate division WOR-1 bacterium RIFOXYC2_FULL_46_14</name>
    <dbReference type="NCBI Taxonomy" id="1802587"/>
    <lineage>
        <taxon>Bacteria</taxon>
        <taxon>Bacillati</taxon>
        <taxon>Saganbacteria</taxon>
    </lineage>
</organism>
<evidence type="ECO:0000313" key="1">
    <source>
        <dbReference type="EMBL" id="OGC40870.1"/>
    </source>
</evidence>
<sequence>MSLSAGTVDRTTVVKRFNALSRAHGREPRVMVIPSAPDLTDRYFAMRCGDCDIKFRLAGLTLGGLAIHAALQSTNARFLPRAIDDIVRLIRRNGSPDFASKFDYEFYEMYPALDGRNFLVEAACETVRLVGSVRDEEKRALLFGKLDELGKTRLFKSPKGDFFRFLMEHAQFFRGDLGDVNRHLRTSYGGFLFEKEVSLPSWWHKTTEDFGRDFLGDFPFLIGHCKDEQDVLFHIALALIIIERKENALPLREFHWIWRHIKLNLGQVVSRSFPKPVF</sequence>
<name>A0A1F4U7R9_UNCSA</name>
<evidence type="ECO:0000313" key="2">
    <source>
        <dbReference type="Proteomes" id="UP000179242"/>
    </source>
</evidence>